<gene>
    <name evidence="2" type="ORF">F2Q68_00020284</name>
</gene>
<proteinExistence type="predicted"/>
<evidence type="ECO:0000256" key="1">
    <source>
        <dbReference type="SAM" id="MobiDB-lite"/>
    </source>
</evidence>
<name>A0A8S9FSQ3_BRACR</name>
<evidence type="ECO:0000313" key="2">
    <source>
        <dbReference type="EMBL" id="KAF2536730.1"/>
    </source>
</evidence>
<accession>A0A8S9FSQ3</accession>
<organism evidence="2 3">
    <name type="scientific">Brassica cretica</name>
    <name type="common">Mustard</name>
    <dbReference type="NCBI Taxonomy" id="69181"/>
    <lineage>
        <taxon>Eukaryota</taxon>
        <taxon>Viridiplantae</taxon>
        <taxon>Streptophyta</taxon>
        <taxon>Embryophyta</taxon>
        <taxon>Tracheophyta</taxon>
        <taxon>Spermatophyta</taxon>
        <taxon>Magnoliopsida</taxon>
        <taxon>eudicotyledons</taxon>
        <taxon>Gunneridae</taxon>
        <taxon>Pentapetalae</taxon>
        <taxon>rosids</taxon>
        <taxon>malvids</taxon>
        <taxon>Brassicales</taxon>
        <taxon>Brassicaceae</taxon>
        <taxon>Brassiceae</taxon>
        <taxon>Brassica</taxon>
    </lineage>
</organism>
<dbReference type="AlphaFoldDB" id="A0A8S9FSQ3"/>
<protein>
    <submittedName>
        <fullName evidence="2">Uncharacterized protein</fullName>
    </submittedName>
</protein>
<feature type="region of interest" description="Disordered" evidence="1">
    <location>
        <begin position="1"/>
        <end position="22"/>
    </location>
</feature>
<dbReference type="EMBL" id="QGKW02002228">
    <property type="protein sequence ID" value="KAF2536730.1"/>
    <property type="molecule type" value="Genomic_DNA"/>
</dbReference>
<evidence type="ECO:0000313" key="3">
    <source>
        <dbReference type="Proteomes" id="UP000712281"/>
    </source>
</evidence>
<sequence>MMSSGNGARGLMKGRSFGNLRNSGMQLSSTDAASMRTKKKNFFHELKFEMNFLTTDIKKGKAMLVAQDQDPNKMLNGEGSQLAYRNLESTQHSDDDFGDWEPQTTTHYECLVASEVTLRGAVSTLPVTGNPKLHSIRDMVEQSHDREKLVGTPAWILFLDCTIVLDRERLLFGRSHRTIMRNPPCLILGGIYRVRHELHLRNNELFVSTRG</sequence>
<reference evidence="2" key="1">
    <citation type="submission" date="2019-12" db="EMBL/GenBank/DDBJ databases">
        <title>Genome sequencing and annotation of Brassica cretica.</title>
        <authorList>
            <person name="Studholme D.J."/>
            <person name="Sarris P.F."/>
        </authorList>
    </citation>
    <scope>NUCLEOTIDE SEQUENCE</scope>
    <source>
        <strain evidence="2">PFS-001/15</strain>
        <tissue evidence="2">Leaf</tissue>
    </source>
</reference>
<comment type="caution">
    <text evidence="2">The sequence shown here is derived from an EMBL/GenBank/DDBJ whole genome shotgun (WGS) entry which is preliminary data.</text>
</comment>
<dbReference type="Proteomes" id="UP000712281">
    <property type="component" value="Unassembled WGS sequence"/>
</dbReference>